<proteinExistence type="inferred from homology"/>
<sequence>MRHNSLEGRVAAITGASSGIGAATARALAEAGAAVAVGARRTDRLEELVSEIEGDGGRAVALSVDVSDEQAARKFAADTKEQLGGLDILVNNAGVMLLGPVEGADTDQWRQMIDANVYGVLYCTHAVLPIMREAGGGHIVNVSSVAGRVAGAGTAVYNLTKFGVTAFSEALRQEALNSRVRVTAIEPGFVETELQGHNTEDVQKGISSVMEKIGDVLQPEDIAEAILYAVSQPERVGINEVLVRPLGQK</sequence>
<dbReference type="PRINTS" id="PR00080">
    <property type="entry name" value="SDRFAMILY"/>
</dbReference>
<dbReference type="AlphaFoldDB" id="A0A6J4SLP4"/>
<feature type="domain" description="Ketoreductase" evidence="4">
    <location>
        <begin position="9"/>
        <end position="192"/>
    </location>
</feature>
<dbReference type="PANTHER" id="PTHR43115:SF4">
    <property type="entry name" value="DEHYDROGENASE_REDUCTASE SDR FAMILY MEMBER 11"/>
    <property type="match status" value="1"/>
</dbReference>
<protein>
    <submittedName>
        <fullName evidence="5">Clavaldehyde dehydrogenase</fullName>
    </submittedName>
</protein>
<dbReference type="SMART" id="SM00822">
    <property type="entry name" value="PKS_KR"/>
    <property type="match status" value="1"/>
</dbReference>
<dbReference type="InterPro" id="IPR036291">
    <property type="entry name" value="NAD(P)-bd_dom_sf"/>
</dbReference>
<dbReference type="EMBL" id="CADCVU010000091">
    <property type="protein sequence ID" value="CAA9496648.1"/>
    <property type="molecule type" value="Genomic_DNA"/>
</dbReference>
<accession>A0A6J4SLP4</accession>
<dbReference type="PANTHER" id="PTHR43115">
    <property type="entry name" value="DEHYDROGENASE/REDUCTASE SDR FAMILY MEMBER 11"/>
    <property type="match status" value="1"/>
</dbReference>
<dbReference type="SUPFAM" id="SSF51735">
    <property type="entry name" value="NAD(P)-binding Rossmann-fold domains"/>
    <property type="match status" value="1"/>
</dbReference>
<organism evidence="5">
    <name type="scientific">uncultured Solirubrobacterales bacterium</name>
    <dbReference type="NCBI Taxonomy" id="768556"/>
    <lineage>
        <taxon>Bacteria</taxon>
        <taxon>Bacillati</taxon>
        <taxon>Actinomycetota</taxon>
        <taxon>Thermoleophilia</taxon>
        <taxon>Solirubrobacterales</taxon>
        <taxon>environmental samples</taxon>
    </lineage>
</organism>
<dbReference type="PRINTS" id="PR00081">
    <property type="entry name" value="GDHRDH"/>
</dbReference>
<evidence type="ECO:0000256" key="1">
    <source>
        <dbReference type="ARBA" id="ARBA00006484"/>
    </source>
</evidence>
<reference evidence="5" key="1">
    <citation type="submission" date="2020-02" db="EMBL/GenBank/DDBJ databases">
        <authorList>
            <person name="Meier V. D."/>
        </authorList>
    </citation>
    <scope>NUCLEOTIDE SEQUENCE</scope>
    <source>
        <strain evidence="5">AVDCRST_MAG45</strain>
    </source>
</reference>
<gene>
    <name evidence="5" type="ORF">AVDCRST_MAG45-1046</name>
</gene>
<dbReference type="Pfam" id="PF00106">
    <property type="entry name" value="adh_short"/>
    <property type="match status" value="1"/>
</dbReference>
<dbReference type="InterPro" id="IPR057326">
    <property type="entry name" value="KR_dom"/>
</dbReference>
<dbReference type="Gene3D" id="3.40.50.720">
    <property type="entry name" value="NAD(P)-binding Rossmann-like Domain"/>
    <property type="match status" value="1"/>
</dbReference>
<dbReference type="GO" id="GO:0016616">
    <property type="term" value="F:oxidoreductase activity, acting on the CH-OH group of donors, NAD or NADP as acceptor"/>
    <property type="evidence" value="ECO:0007669"/>
    <property type="project" value="UniProtKB-ARBA"/>
</dbReference>
<dbReference type="FunFam" id="3.40.50.720:FF:000047">
    <property type="entry name" value="NADP-dependent L-serine/L-allo-threonine dehydrogenase"/>
    <property type="match status" value="1"/>
</dbReference>
<evidence type="ECO:0000259" key="4">
    <source>
        <dbReference type="SMART" id="SM00822"/>
    </source>
</evidence>
<comment type="similarity">
    <text evidence="1 3">Belongs to the short-chain dehydrogenases/reductases (SDR) family.</text>
</comment>
<name>A0A6J4SLP4_9ACTN</name>
<evidence type="ECO:0000256" key="3">
    <source>
        <dbReference type="RuleBase" id="RU000363"/>
    </source>
</evidence>
<keyword evidence="2" id="KW-0560">Oxidoreductase</keyword>
<evidence type="ECO:0000256" key="2">
    <source>
        <dbReference type="ARBA" id="ARBA00023002"/>
    </source>
</evidence>
<dbReference type="PIRSF" id="PIRSF000126">
    <property type="entry name" value="11-beta-HSD1"/>
    <property type="match status" value="1"/>
</dbReference>
<evidence type="ECO:0000313" key="5">
    <source>
        <dbReference type="EMBL" id="CAA9496648.1"/>
    </source>
</evidence>
<dbReference type="InterPro" id="IPR002347">
    <property type="entry name" value="SDR_fam"/>
</dbReference>